<accession>A0A8S9MPX0</accession>
<proteinExistence type="predicted"/>
<dbReference type="Proteomes" id="UP000712281">
    <property type="component" value="Unassembled WGS sequence"/>
</dbReference>
<name>A0A8S9MPX0_BRACR</name>
<evidence type="ECO:0000313" key="1">
    <source>
        <dbReference type="EMBL" id="KAF2619309.1"/>
    </source>
</evidence>
<dbReference type="AlphaFoldDB" id="A0A8S9MPX0"/>
<organism evidence="1 2">
    <name type="scientific">Brassica cretica</name>
    <name type="common">Mustard</name>
    <dbReference type="NCBI Taxonomy" id="69181"/>
    <lineage>
        <taxon>Eukaryota</taxon>
        <taxon>Viridiplantae</taxon>
        <taxon>Streptophyta</taxon>
        <taxon>Embryophyta</taxon>
        <taxon>Tracheophyta</taxon>
        <taxon>Spermatophyta</taxon>
        <taxon>Magnoliopsida</taxon>
        <taxon>eudicotyledons</taxon>
        <taxon>Gunneridae</taxon>
        <taxon>Pentapetalae</taxon>
        <taxon>rosids</taxon>
        <taxon>malvids</taxon>
        <taxon>Brassicales</taxon>
        <taxon>Brassicaceae</taxon>
        <taxon>Brassiceae</taxon>
        <taxon>Brassica</taxon>
    </lineage>
</organism>
<reference evidence="1" key="1">
    <citation type="submission" date="2019-12" db="EMBL/GenBank/DDBJ databases">
        <title>Genome sequencing and annotation of Brassica cretica.</title>
        <authorList>
            <person name="Studholme D.J."/>
            <person name="Sarris P.F."/>
        </authorList>
    </citation>
    <scope>NUCLEOTIDE SEQUENCE</scope>
    <source>
        <strain evidence="1">PFS-001/15</strain>
        <tissue evidence="1">Leaf</tissue>
    </source>
</reference>
<protein>
    <submittedName>
        <fullName evidence="1">Uncharacterized protein</fullName>
    </submittedName>
</protein>
<dbReference type="EMBL" id="QGKW02000007">
    <property type="protein sequence ID" value="KAF2619309.1"/>
    <property type="molecule type" value="Genomic_DNA"/>
</dbReference>
<sequence>MSRRRGWSSLSKEGDGEEAISDWRCGASTTVCREKVLWRRSLDYRALPGMNGSVGVACPVPVPVLHLPIDGRPTLTQETTPFSIVSRSSVFPAPPSFSGVISRGEEDERIG</sequence>
<evidence type="ECO:0000313" key="2">
    <source>
        <dbReference type="Proteomes" id="UP000712281"/>
    </source>
</evidence>
<gene>
    <name evidence="1" type="ORF">F2Q68_00042899</name>
</gene>
<comment type="caution">
    <text evidence="1">The sequence shown here is derived from an EMBL/GenBank/DDBJ whole genome shotgun (WGS) entry which is preliminary data.</text>
</comment>